<protein>
    <submittedName>
        <fullName evidence="2 3">Uncharacterized protein</fullName>
    </submittedName>
</protein>
<organism evidence="2">
    <name type="scientific">Glycine max</name>
    <name type="common">Soybean</name>
    <name type="synonym">Glycine hispida</name>
    <dbReference type="NCBI Taxonomy" id="3847"/>
    <lineage>
        <taxon>Eukaryota</taxon>
        <taxon>Viridiplantae</taxon>
        <taxon>Streptophyta</taxon>
        <taxon>Embryophyta</taxon>
        <taxon>Tracheophyta</taxon>
        <taxon>Spermatophyta</taxon>
        <taxon>Magnoliopsida</taxon>
        <taxon>eudicotyledons</taxon>
        <taxon>Gunneridae</taxon>
        <taxon>Pentapetalae</taxon>
        <taxon>rosids</taxon>
        <taxon>fabids</taxon>
        <taxon>Fabales</taxon>
        <taxon>Fabaceae</taxon>
        <taxon>Papilionoideae</taxon>
        <taxon>50 kb inversion clade</taxon>
        <taxon>NPAAA clade</taxon>
        <taxon>indigoferoid/millettioid clade</taxon>
        <taxon>Phaseoleae</taxon>
        <taxon>Glycine</taxon>
        <taxon>Glycine subgen. Soja</taxon>
    </lineage>
</organism>
<reference evidence="2 3" key="1">
    <citation type="journal article" date="2010" name="Nature">
        <title>Genome sequence of the palaeopolyploid soybean.</title>
        <authorList>
            <person name="Schmutz J."/>
            <person name="Cannon S.B."/>
            <person name="Schlueter J."/>
            <person name="Ma J."/>
            <person name="Mitros T."/>
            <person name="Nelson W."/>
            <person name="Hyten D.L."/>
            <person name="Song Q."/>
            <person name="Thelen J.J."/>
            <person name="Cheng J."/>
            <person name="Xu D."/>
            <person name="Hellsten U."/>
            <person name="May G.D."/>
            <person name="Yu Y."/>
            <person name="Sakurai T."/>
            <person name="Umezawa T."/>
            <person name="Bhattacharyya M.K."/>
            <person name="Sandhu D."/>
            <person name="Valliyodan B."/>
            <person name="Lindquist E."/>
            <person name="Peto M."/>
            <person name="Grant D."/>
            <person name="Shu S."/>
            <person name="Goodstein D."/>
            <person name="Barry K."/>
            <person name="Futrell-Griggs M."/>
            <person name="Abernathy B."/>
            <person name="Du J."/>
            <person name="Tian Z."/>
            <person name="Zhu L."/>
            <person name="Gill N."/>
            <person name="Joshi T."/>
            <person name="Libault M."/>
            <person name="Sethuraman A."/>
            <person name="Zhang X.-C."/>
            <person name="Shinozaki K."/>
            <person name="Nguyen H.T."/>
            <person name="Wing R.A."/>
            <person name="Cregan P."/>
            <person name="Specht J."/>
            <person name="Grimwood J."/>
            <person name="Rokhsar D."/>
            <person name="Stacey G."/>
            <person name="Shoemaker R.C."/>
            <person name="Jackson S.A."/>
        </authorList>
    </citation>
    <scope>NUCLEOTIDE SEQUENCE</scope>
    <source>
        <strain evidence="3">cv. Williams 82</strain>
        <tissue evidence="2">Callus</tissue>
    </source>
</reference>
<keyword evidence="1" id="KW-1133">Transmembrane helix</keyword>
<keyword evidence="1" id="KW-0472">Membrane</keyword>
<proteinExistence type="predicted"/>
<dbReference type="AlphaFoldDB" id="A0A0R0KHM5"/>
<dbReference type="EnsemblPlants" id="KRH62431">
    <property type="protein sequence ID" value="KRH62431"/>
    <property type="gene ID" value="GLYMA_04G108200"/>
</dbReference>
<dbReference type="Proteomes" id="UP000008827">
    <property type="component" value="Chromosome 4"/>
</dbReference>
<name>A0A0R0KHM5_SOYBN</name>
<gene>
    <name evidence="2" type="ORF">GLYMA_04G108200</name>
</gene>
<keyword evidence="4" id="KW-1185">Reference proteome</keyword>
<dbReference type="EMBL" id="CM000837">
    <property type="protein sequence ID" value="KRH62431.1"/>
    <property type="molecule type" value="Genomic_DNA"/>
</dbReference>
<evidence type="ECO:0000256" key="1">
    <source>
        <dbReference type="SAM" id="Phobius"/>
    </source>
</evidence>
<evidence type="ECO:0000313" key="2">
    <source>
        <dbReference type="EMBL" id="KRH62431.1"/>
    </source>
</evidence>
<dbReference type="Gramene" id="KRH62431">
    <property type="protein sequence ID" value="KRH62431"/>
    <property type="gene ID" value="GLYMA_04G108200"/>
</dbReference>
<feature type="transmembrane region" description="Helical" evidence="1">
    <location>
        <begin position="62"/>
        <end position="82"/>
    </location>
</feature>
<keyword evidence="1" id="KW-0812">Transmembrane</keyword>
<reference evidence="3" key="2">
    <citation type="submission" date="2018-02" db="UniProtKB">
        <authorList>
            <consortium name="EnsemblPlants"/>
        </authorList>
    </citation>
    <scope>IDENTIFICATION</scope>
    <source>
        <strain evidence="3">Williams 82</strain>
    </source>
</reference>
<reference evidence="2" key="3">
    <citation type="submission" date="2018-07" db="EMBL/GenBank/DDBJ databases">
        <title>WGS assembly of Glycine max.</title>
        <authorList>
            <person name="Schmutz J."/>
            <person name="Cannon S."/>
            <person name="Schlueter J."/>
            <person name="Ma J."/>
            <person name="Mitros T."/>
            <person name="Nelson W."/>
            <person name="Hyten D."/>
            <person name="Song Q."/>
            <person name="Thelen J."/>
            <person name="Cheng J."/>
            <person name="Xu D."/>
            <person name="Hellsten U."/>
            <person name="May G."/>
            <person name="Yu Y."/>
            <person name="Sakurai T."/>
            <person name="Umezawa T."/>
            <person name="Bhattacharyya M."/>
            <person name="Sandhu D."/>
            <person name="Valliyodan B."/>
            <person name="Lindquist E."/>
            <person name="Peto M."/>
            <person name="Grant D."/>
            <person name="Shu S."/>
            <person name="Goodstein D."/>
            <person name="Barry K."/>
            <person name="Futrell-Griggs M."/>
            <person name="Abernathy B."/>
            <person name="Du J."/>
            <person name="Tian Z."/>
            <person name="Zhu L."/>
            <person name="Gill N."/>
            <person name="Joshi T."/>
            <person name="Libault M."/>
            <person name="Sethuraman A."/>
            <person name="Zhang X."/>
            <person name="Shinozaki K."/>
            <person name="Nguyen H."/>
            <person name="Wing R."/>
            <person name="Cregan P."/>
            <person name="Specht J."/>
            <person name="Grimwood J."/>
            <person name="Rokhsar D."/>
            <person name="Stacey G."/>
            <person name="Shoemaker R."/>
            <person name="Jackson S."/>
        </authorList>
    </citation>
    <scope>NUCLEOTIDE SEQUENCE</scope>
    <source>
        <tissue evidence="2">Callus</tissue>
    </source>
</reference>
<dbReference type="InParanoid" id="A0A0R0KHM5"/>
<evidence type="ECO:0000313" key="4">
    <source>
        <dbReference type="Proteomes" id="UP000008827"/>
    </source>
</evidence>
<accession>A0A0R0KHM5</accession>
<evidence type="ECO:0000313" key="3">
    <source>
        <dbReference type="EnsemblPlants" id="KRH62431"/>
    </source>
</evidence>
<sequence>MLLNCSCNWVGITKIVGECSRYCGCVAFANPQFRTLLHVLGGSMNAFVIRFLHVFSAANMQILFLVRFFFVGFVLIINLILFKNGHYHQSVIVIQ</sequence>